<dbReference type="Proteomes" id="UP000501812">
    <property type="component" value="Chromosome"/>
</dbReference>
<dbReference type="NCBIfam" id="TIGR02937">
    <property type="entry name" value="sigma70-ECF"/>
    <property type="match status" value="1"/>
</dbReference>
<dbReference type="InterPro" id="IPR036388">
    <property type="entry name" value="WH-like_DNA-bd_sf"/>
</dbReference>
<dbReference type="InterPro" id="IPR007627">
    <property type="entry name" value="RNA_pol_sigma70_r2"/>
</dbReference>
<dbReference type="InterPro" id="IPR014284">
    <property type="entry name" value="RNA_pol_sigma-70_dom"/>
</dbReference>
<dbReference type="EMBL" id="CP051774">
    <property type="protein sequence ID" value="QJE98093.1"/>
    <property type="molecule type" value="Genomic_DNA"/>
</dbReference>
<gene>
    <name evidence="8" type="ORF">HHL09_20660</name>
</gene>
<dbReference type="PANTHER" id="PTHR43133:SF8">
    <property type="entry name" value="RNA POLYMERASE SIGMA FACTOR HI_1459-RELATED"/>
    <property type="match status" value="1"/>
</dbReference>
<dbReference type="Gene3D" id="1.10.1740.10">
    <property type="match status" value="1"/>
</dbReference>
<dbReference type="Gene3D" id="1.10.10.10">
    <property type="entry name" value="Winged helix-like DNA-binding domain superfamily/Winged helix DNA-binding domain"/>
    <property type="match status" value="1"/>
</dbReference>
<dbReference type="PANTHER" id="PTHR43133">
    <property type="entry name" value="RNA POLYMERASE ECF-TYPE SIGMA FACTO"/>
    <property type="match status" value="1"/>
</dbReference>
<protein>
    <submittedName>
        <fullName evidence="8">Sigma-70 family RNA polymerase sigma factor</fullName>
    </submittedName>
</protein>
<feature type="domain" description="RNA polymerase sigma-70 region 4" evidence="7">
    <location>
        <begin position="125"/>
        <end position="171"/>
    </location>
</feature>
<dbReference type="InterPro" id="IPR013325">
    <property type="entry name" value="RNA_pol_sigma_r2"/>
</dbReference>
<keyword evidence="3" id="KW-0731">Sigma factor</keyword>
<organism evidence="8 9">
    <name type="scientific">Luteolibacter luteus</name>
    <dbReference type="NCBI Taxonomy" id="2728835"/>
    <lineage>
        <taxon>Bacteria</taxon>
        <taxon>Pseudomonadati</taxon>
        <taxon>Verrucomicrobiota</taxon>
        <taxon>Verrucomicrobiia</taxon>
        <taxon>Verrucomicrobiales</taxon>
        <taxon>Verrucomicrobiaceae</taxon>
        <taxon>Luteolibacter</taxon>
    </lineage>
</organism>
<keyword evidence="9" id="KW-1185">Reference proteome</keyword>
<dbReference type="SUPFAM" id="SSF88946">
    <property type="entry name" value="Sigma2 domain of RNA polymerase sigma factors"/>
    <property type="match status" value="1"/>
</dbReference>
<dbReference type="Pfam" id="PF04545">
    <property type="entry name" value="Sigma70_r4"/>
    <property type="match status" value="1"/>
</dbReference>
<keyword evidence="2" id="KW-0805">Transcription regulation</keyword>
<sequence>MSEDLTSLLKSFTRDRSETAFRGLVRQHSPLVFGTALRFLKSDRAAAQDVTQEVFTLLARKASSLEADQLSGWLYRQTCRRASNHIRAESRRRIREYAAVEAMTPPSASSEFEPHHLSSELDEAMIALPARDRDALVLRYFEDRDFRTVGGVLGITEEAARKRVNRAMEKLVAMLRRRGITIGTASLSGTMTSMGRTTVSEKLVAQISAHALKGLPAAGWPALMSLLKPFLSGVALSSLLIGSSEVLLQANDGVSVMSRDHGGPVPTTKIKRGDSFAALPDTSSLQSIIAAIKQSSGGPRHELGTLRLKAILARISNEQIPEFVALANGELSDLERTTVYPLLIYRWAEADAAAAISFAVLGDLLTKHLDPALGTSMRGSLFSDWLATDLPAMEDWLKRNWNHESLLYTAANLANPQQKPLPLRDSIAMAVAKSHLWKDGKEGVLAYLNALPSPQDRLSALGAFSNQLYWQDSNFEDVERQATILDLIKSVPEKNVRDAALDNYLAAVARGNPETFPEFLESLEPRDRFHALVKQLGIPKIQVQIEGVGNTSYTDEEALPSPLKREAEVLEAGRAAGLPESEIAAEVAKSILPALSREEFGSWIQQHRDNPHLDEALAAGIRGATEPERGIEIAAAISEVALRQQLARASFRRLLVQNRRAAMAYPSRADVPADLAEEFRNILGETP</sequence>
<dbReference type="CDD" id="cd06171">
    <property type="entry name" value="Sigma70_r4"/>
    <property type="match status" value="1"/>
</dbReference>
<evidence type="ECO:0000256" key="2">
    <source>
        <dbReference type="ARBA" id="ARBA00023015"/>
    </source>
</evidence>
<accession>A0A858RQ89</accession>
<name>A0A858RQ89_9BACT</name>
<dbReference type="InterPro" id="IPR039425">
    <property type="entry name" value="RNA_pol_sigma-70-like"/>
</dbReference>
<evidence type="ECO:0000256" key="1">
    <source>
        <dbReference type="ARBA" id="ARBA00010641"/>
    </source>
</evidence>
<dbReference type="GO" id="GO:0003677">
    <property type="term" value="F:DNA binding"/>
    <property type="evidence" value="ECO:0007669"/>
    <property type="project" value="UniProtKB-KW"/>
</dbReference>
<dbReference type="SUPFAM" id="SSF88659">
    <property type="entry name" value="Sigma3 and sigma4 domains of RNA polymerase sigma factors"/>
    <property type="match status" value="1"/>
</dbReference>
<dbReference type="RefSeq" id="WP_169456552.1">
    <property type="nucleotide sequence ID" value="NZ_CP051774.1"/>
</dbReference>
<evidence type="ECO:0000256" key="5">
    <source>
        <dbReference type="ARBA" id="ARBA00023163"/>
    </source>
</evidence>
<evidence type="ECO:0000256" key="4">
    <source>
        <dbReference type="ARBA" id="ARBA00023125"/>
    </source>
</evidence>
<evidence type="ECO:0000313" key="8">
    <source>
        <dbReference type="EMBL" id="QJE98093.1"/>
    </source>
</evidence>
<dbReference type="InterPro" id="IPR013324">
    <property type="entry name" value="RNA_pol_sigma_r3/r4-like"/>
</dbReference>
<dbReference type="GO" id="GO:0006352">
    <property type="term" value="P:DNA-templated transcription initiation"/>
    <property type="evidence" value="ECO:0007669"/>
    <property type="project" value="InterPro"/>
</dbReference>
<keyword evidence="4" id="KW-0238">DNA-binding</keyword>
<keyword evidence="5" id="KW-0804">Transcription</keyword>
<evidence type="ECO:0000256" key="3">
    <source>
        <dbReference type="ARBA" id="ARBA00023082"/>
    </source>
</evidence>
<evidence type="ECO:0000259" key="6">
    <source>
        <dbReference type="Pfam" id="PF04542"/>
    </source>
</evidence>
<dbReference type="AlphaFoldDB" id="A0A858RQ89"/>
<feature type="domain" description="RNA polymerase sigma-70 region 2" evidence="6">
    <location>
        <begin position="24"/>
        <end position="92"/>
    </location>
</feature>
<dbReference type="Pfam" id="PF04542">
    <property type="entry name" value="Sigma70_r2"/>
    <property type="match status" value="1"/>
</dbReference>
<reference evidence="8 9" key="1">
    <citation type="submission" date="2020-04" db="EMBL/GenBank/DDBJ databases">
        <title>Luteolibacter sp. G-1-1-1 isolated from soil.</title>
        <authorList>
            <person name="Dahal R.H."/>
        </authorList>
    </citation>
    <scope>NUCLEOTIDE SEQUENCE [LARGE SCALE GENOMIC DNA]</scope>
    <source>
        <strain evidence="8 9">G-1-1-1</strain>
    </source>
</reference>
<dbReference type="KEGG" id="luo:HHL09_20660"/>
<evidence type="ECO:0000313" key="9">
    <source>
        <dbReference type="Proteomes" id="UP000501812"/>
    </source>
</evidence>
<proteinExistence type="inferred from homology"/>
<dbReference type="GO" id="GO:0016987">
    <property type="term" value="F:sigma factor activity"/>
    <property type="evidence" value="ECO:0007669"/>
    <property type="project" value="UniProtKB-KW"/>
</dbReference>
<evidence type="ECO:0000259" key="7">
    <source>
        <dbReference type="Pfam" id="PF04545"/>
    </source>
</evidence>
<dbReference type="InterPro" id="IPR007630">
    <property type="entry name" value="RNA_pol_sigma70_r4"/>
</dbReference>
<comment type="similarity">
    <text evidence="1">Belongs to the sigma-70 factor family. ECF subfamily.</text>
</comment>